<dbReference type="STRING" id="303698.A0A1V6T7F2"/>
<keyword evidence="8" id="KW-1185">Reference proteome</keyword>
<evidence type="ECO:0000256" key="2">
    <source>
        <dbReference type="ARBA" id="ARBA00022692"/>
    </source>
</evidence>
<dbReference type="Proteomes" id="UP000191285">
    <property type="component" value="Unassembled WGS sequence"/>
</dbReference>
<evidence type="ECO:0000256" key="3">
    <source>
        <dbReference type="ARBA" id="ARBA00022989"/>
    </source>
</evidence>
<comment type="caution">
    <text evidence="7">The sequence shown here is derived from an EMBL/GenBank/DDBJ whole genome shotgun (WGS) entry which is preliminary data.</text>
</comment>
<keyword evidence="3 6" id="KW-1133">Transmembrane helix</keyword>
<proteinExistence type="predicted"/>
<dbReference type="PANTHER" id="PTHR15549">
    <property type="entry name" value="PAIRED IMMUNOGLOBULIN-LIKE TYPE 2 RECEPTOR"/>
    <property type="match status" value="1"/>
</dbReference>
<dbReference type="InterPro" id="IPR051694">
    <property type="entry name" value="Immunoregulatory_rcpt-like"/>
</dbReference>
<protein>
    <submittedName>
        <fullName evidence="7">Uncharacterized protein</fullName>
    </submittedName>
</protein>
<comment type="subcellular location">
    <subcellularLocation>
        <location evidence="1">Membrane</location>
        <topology evidence="1">Single-pass membrane protein</topology>
    </subcellularLocation>
</comment>
<evidence type="ECO:0000256" key="6">
    <source>
        <dbReference type="SAM" id="Phobius"/>
    </source>
</evidence>
<evidence type="ECO:0000313" key="8">
    <source>
        <dbReference type="Proteomes" id="UP000191285"/>
    </source>
</evidence>
<dbReference type="AlphaFoldDB" id="A0A1V6T7F2"/>
<dbReference type="EMBL" id="MLKD01000010">
    <property type="protein sequence ID" value="OQE22277.1"/>
    <property type="molecule type" value="Genomic_DNA"/>
</dbReference>
<evidence type="ECO:0000256" key="4">
    <source>
        <dbReference type="ARBA" id="ARBA00023136"/>
    </source>
</evidence>
<keyword evidence="4 6" id="KW-0472">Membrane</keyword>
<gene>
    <name evidence="7" type="ORF">PENSTE_c010G02290</name>
</gene>
<evidence type="ECO:0000256" key="1">
    <source>
        <dbReference type="ARBA" id="ARBA00004167"/>
    </source>
</evidence>
<evidence type="ECO:0000313" key="7">
    <source>
        <dbReference type="EMBL" id="OQE22277.1"/>
    </source>
</evidence>
<feature type="transmembrane region" description="Helical" evidence="6">
    <location>
        <begin position="179"/>
        <end position="202"/>
    </location>
</feature>
<feature type="compositionally biased region" description="Basic and acidic residues" evidence="5">
    <location>
        <begin position="263"/>
        <end position="272"/>
    </location>
</feature>
<accession>A0A1V6T7F2</accession>
<reference evidence="8" key="1">
    <citation type="journal article" date="2017" name="Nat. Microbiol.">
        <title>Global analysis of biosynthetic gene clusters reveals vast potential of secondary metabolite production in Penicillium species.</title>
        <authorList>
            <person name="Nielsen J.C."/>
            <person name="Grijseels S."/>
            <person name="Prigent S."/>
            <person name="Ji B."/>
            <person name="Dainat J."/>
            <person name="Nielsen K.F."/>
            <person name="Frisvad J.C."/>
            <person name="Workman M."/>
            <person name="Nielsen J."/>
        </authorList>
    </citation>
    <scope>NUCLEOTIDE SEQUENCE [LARGE SCALE GENOMIC DNA]</scope>
    <source>
        <strain evidence="8">IBT 24891</strain>
    </source>
</reference>
<keyword evidence="2 6" id="KW-0812">Transmembrane</keyword>
<feature type="region of interest" description="Disordered" evidence="5">
    <location>
        <begin position="213"/>
        <end position="272"/>
    </location>
</feature>
<evidence type="ECO:0000256" key="5">
    <source>
        <dbReference type="SAM" id="MobiDB-lite"/>
    </source>
</evidence>
<name>A0A1V6T7F2_9EURO</name>
<dbReference type="GO" id="GO:0071944">
    <property type="term" value="C:cell periphery"/>
    <property type="evidence" value="ECO:0007669"/>
    <property type="project" value="UniProtKB-ARBA"/>
</dbReference>
<dbReference type="OrthoDB" id="4779287at2759"/>
<dbReference type="CDD" id="cd12087">
    <property type="entry name" value="TM_EGFR-like"/>
    <property type="match status" value="1"/>
</dbReference>
<organism evidence="7 8">
    <name type="scientific">Penicillium steckii</name>
    <dbReference type="NCBI Taxonomy" id="303698"/>
    <lineage>
        <taxon>Eukaryota</taxon>
        <taxon>Fungi</taxon>
        <taxon>Dikarya</taxon>
        <taxon>Ascomycota</taxon>
        <taxon>Pezizomycotina</taxon>
        <taxon>Eurotiomycetes</taxon>
        <taxon>Eurotiomycetidae</taxon>
        <taxon>Eurotiales</taxon>
        <taxon>Aspergillaceae</taxon>
        <taxon>Penicillium</taxon>
    </lineage>
</organism>
<sequence length="272" mass="28959">MPQGYALRNKDGCPAPADSGGSTWNNFYTCCPPDTYNKPNQYNTICRRGVDQPTLTQCANTTWDLYAWHNPDDDEFEYFCCLQGLQGIYSTEKSTYGFFGCLNETDVDDSSMKKLDVEVEGKENTTSTSAASTATSTSSLSIKTSATSTTFSSSTSGPTESAGAAVSAVAESPKSNTGVIVGSVIGGVCGLILIGILICFLARRKSKVDKEKQPIAEVAEQPQSGINGPVISPAPRELGSSDPSELSGDAVQNQGENFGFYELEAKRDGNNR</sequence>
<dbReference type="GO" id="GO:0016020">
    <property type="term" value="C:membrane"/>
    <property type="evidence" value="ECO:0007669"/>
    <property type="project" value="UniProtKB-SubCell"/>
</dbReference>